<protein>
    <submittedName>
        <fullName evidence="1">Uncharacterized protein</fullName>
    </submittedName>
</protein>
<gene>
    <name evidence="1" type="ORF">Patl1_14134</name>
</gene>
<dbReference type="Proteomes" id="UP001164250">
    <property type="component" value="Chromosome 8"/>
</dbReference>
<sequence length="85" mass="9690">MMKWEGFAHVALCCWSEVQKHHDSLESSSEILKLMSVNLLHLVILQIGDSDPTFRKACLVAAVAPPLETDDWLYLEPENYLHPLD</sequence>
<name>A0ACC1AVM4_9ROSI</name>
<dbReference type="EMBL" id="CM047904">
    <property type="protein sequence ID" value="KAJ0090712.1"/>
    <property type="molecule type" value="Genomic_DNA"/>
</dbReference>
<evidence type="ECO:0000313" key="2">
    <source>
        <dbReference type="Proteomes" id="UP001164250"/>
    </source>
</evidence>
<organism evidence="1 2">
    <name type="scientific">Pistacia atlantica</name>
    <dbReference type="NCBI Taxonomy" id="434234"/>
    <lineage>
        <taxon>Eukaryota</taxon>
        <taxon>Viridiplantae</taxon>
        <taxon>Streptophyta</taxon>
        <taxon>Embryophyta</taxon>
        <taxon>Tracheophyta</taxon>
        <taxon>Spermatophyta</taxon>
        <taxon>Magnoliopsida</taxon>
        <taxon>eudicotyledons</taxon>
        <taxon>Gunneridae</taxon>
        <taxon>Pentapetalae</taxon>
        <taxon>rosids</taxon>
        <taxon>malvids</taxon>
        <taxon>Sapindales</taxon>
        <taxon>Anacardiaceae</taxon>
        <taxon>Pistacia</taxon>
    </lineage>
</organism>
<evidence type="ECO:0000313" key="1">
    <source>
        <dbReference type="EMBL" id="KAJ0090712.1"/>
    </source>
</evidence>
<comment type="caution">
    <text evidence="1">The sequence shown here is derived from an EMBL/GenBank/DDBJ whole genome shotgun (WGS) entry which is preliminary data.</text>
</comment>
<accession>A0ACC1AVM4</accession>
<proteinExistence type="predicted"/>
<keyword evidence="2" id="KW-1185">Reference proteome</keyword>
<reference evidence="2" key="1">
    <citation type="journal article" date="2023" name="G3 (Bethesda)">
        <title>Genome assembly and association tests identify interacting loci associated with vigor, precocity, and sex in interspecific pistachio rootstocks.</title>
        <authorList>
            <person name="Palmer W."/>
            <person name="Jacygrad E."/>
            <person name="Sagayaradj S."/>
            <person name="Cavanaugh K."/>
            <person name="Han R."/>
            <person name="Bertier L."/>
            <person name="Beede B."/>
            <person name="Kafkas S."/>
            <person name="Golino D."/>
            <person name="Preece J."/>
            <person name="Michelmore R."/>
        </authorList>
    </citation>
    <scope>NUCLEOTIDE SEQUENCE [LARGE SCALE GENOMIC DNA]</scope>
</reference>